<name>A0AAV5A4M3_9AGAM</name>
<evidence type="ECO:0000259" key="4">
    <source>
        <dbReference type="PROSITE" id="PS51164"/>
    </source>
</evidence>
<feature type="signal peptide" evidence="3">
    <location>
        <begin position="1"/>
        <end position="20"/>
    </location>
</feature>
<evidence type="ECO:0000256" key="3">
    <source>
        <dbReference type="SAM" id="SignalP"/>
    </source>
</evidence>
<dbReference type="GO" id="GO:0005975">
    <property type="term" value="P:carbohydrate metabolic process"/>
    <property type="evidence" value="ECO:0007669"/>
    <property type="project" value="InterPro"/>
</dbReference>
<feature type="region of interest" description="Disordered" evidence="2">
    <location>
        <begin position="63"/>
        <end position="89"/>
    </location>
</feature>
<evidence type="ECO:0000313" key="6">
    <source>
        <dbReference type="Proteomes" id="UP001050691"/>
    </source>
</evidence>
<evidence type="ECO:0000313" key="5">
    <source>
        <dbReference type="EMBL" id="GJJ08418.1"/>
    </source>
</evidence>
<dbReference type="Pfam" id="PF00734">
    <property type="entry name" value="CBM_1"/>
    <property type="match status" value="1"/>
</dbReference>
<evidence type="ECO:0000256" key="1">
    <source>
        <dbReference type="ARBA" id="ARBA00022729"/>
    </source>
</evidence>
<dbReference type="GO" id="GO:0005576">
    <property type="term" value="C:extracellular region"/>
    <property type="evidence" value="ECO:0007669"/>
    <property type="project" value="InterPro"/>
</dbReference>
<dbReference type="PROSITE" id="PS51257">
    <property type="entry name" value="PROKAR_LIPOPROTEIN"/>
    <property type="match status" value="1"/>
</dbReference>
<dbReference type="PROSITE" id="PS00562">
    <property type="entry name" value="CBM1_1"/>
    <property type="match status" value="1"/>
</dbReference>
<sequence length="244" mass="25206">MSRTLLTSIGLLALAGACLGQSPAWGQCGGQGWSGSTTCTSGYVCTYSNPYYSQCLPGTATITSPPSSSPTSVPGGGSTPSSTASATSGTATLLPNQLWIRADEEPNFHKYLQSQTEGSVGDAVIGPPTTAAQFNIASGQLMQFVNADTTLYAQVATALPNENRLKVFWSTSPATNITWSFQGDAVNGVVANATQQDTGAFLACDDVSADVPTVYLNLGAYDYMTPTGCADQTLNYYNGATAVS</sequence>
<evidence type="ECO:0000256" key="2">
    <source>
        <dbReference type="SAM" id="MobiDB-lite"/>
    </source>
</evidence>
<feature type="domain" description="CBM1" evidence="4">
    <location>
        <begin position="20"/>
        <end position="56"/>
    </location>
</feature>
<reference evidence="5" key="1">
    <citation type="submission" date="2021-10" db="EMBL/GenBank/DDBJ databases">
        <title>De novo Genome Assembly of Clathrus columnatus (Basidiomycota, Fungi) Using Illumina and Nanopore Sequence Data.</title>
        <authorList>
            <person name="Ogiso-Tanaka E."/>
            <person name="Itagaki H."/>
            <person name="Hosoya T."/>
            <person name="Hosaka K."/>
        </authorList>
    </citation>
    <scope>NUCLEOTIDE SEQUENCE</scope>
    <source>
        <strain evidence="5">MO-923</strain>
    </source>
</reference>
<dbReference type="InterPro" id="IPR035971">
    <property type="entry name" value="CBD_sf"/>
</dbReference>
<keyword evidence="6" id="KW-1185">Reference proteome</keyword>
<dbReference type="InterPro" id="IPR000254">
    <property type="entry name" value="CBD"/>
</dbReference>
<organism evidence="5 6">
    <name type="scientific">Clathrus columnatus</name>
    <dbReference type="NCBI Taxonomy" id="1419009"/>
    <lineage>
        <taxon>Eukaryota</taxon>
        <taxon>Fungi</taxon>
        <taxon>Dikarya</taxon>
        <taxon>Basidiomycota</taxon>
        <taxon>Agaricomycotina</taxon>
        <taxon>Agaricomycetes</taxon>
        <taxon>Phallomycetidae</taxon>
        <taxon>Phallales</taxon>
        <taxon>Clathraceae</taxon>
        <taxon>Clathrus</taxon>
    </lineage>
</organism>
<keyword evidence="1 3" id="KW-0732">Signal</keyword>
<dbReference type="PROSITE" id="PS51164">
    <property type="entry name" value="CBM1_2"/>
    <property type="match status" value="1"/>
</dbReference>
<gene>
    <name evidence="5" type="ORF">Clacol_002634</name>
</gene>
<dbReference type="Proteomes" id="UP001050691">
    <property type="component" value="Unassembled WGS sequence"/>
</dbReference>
<feature type="chain" id="PRO_5043652243" description="CBM1 domain-containing protein" evidence="3">
    <location>
        <begin position="21"/>
        <end position="244"/>
    </location>
</feature>
<dbReference type="GO" id="GO:0030248">
    <property type="term" value="F:cellulose binding"/>
    <property type="evidence" value="ECO:0007669"/>
    <property type="project" value="InterPro"/>
</dbReference>
<accession>A0AAV5A4M3</accession>
<protein>
    <recommendedName>
        <fullName evidence="4">CBM1 domain-containing protein</fullName>
    </recommendedName>
</protein>
<dbReference type="EMBL" id="BPWL01000003">
    <property type="protein sequence ID" value="GJJ08418.1"/>
    <property type="molecule type" value="Genomic_DNA"/>
</dbReference>
<comment type="caution">
    <text evidence="5">The sequence shown here is derived from an EMBL/GenBank/DDBJ whole genome shotgun (WGS) entry which is preliminary data.</text>
</comment>
<dbReference type="SMART" id="SM00236">
    <property type="entry name" value="fCBD"/>
    <property type="match status" value="1"/>
</dbReference>
<dbReference type="AlphaFoldDB" id="A0AAV5A4M3"/>
<dbReference type="SUPFAM" id="SSF57180">
    <property type="entry name" value="Cellulose-binding domain"/>
    <property type="match status" value="1"/>
</dbReference>
<proteinExistence type="predicted"/>